<evidence type="ECO:0008006" key="5">
    <source>
        <dbReference type="Google" id="ProtNLM"/>
    </source>
</evidence>
<reference evidence="3 4" key="3">
    <citation type="journal article" date="2015" name="Genome Announc.">
        <title>Draft Genome Sequence of the Archiascomycetous Yeast Saitoella complicata.</title>
        <authorList>
            <person name="Yamauchi K."/>
            <person name="Kondo S."/>
            <person name="Hamamoto M."/>
            <person name="Takahashi Y."/>
            <person name="Ogura Y."/>
            <person name="Hayashi T."/>
            <person name="Nishida H."/>
        </authorList>
    </citation>
    <scope>NUCLEOTIDE SEQUENCE [LARGE SCALE GENOMIC DNA]</scope>
    <source>
        <strain evidence="3 4">NRRL Y-17804</strain>
    </source>
</reference>
<dbReference type="InterPro" id="IPR000560">
    <property type="entry name" value="His_Pase_clade-2"/>
</dbReference>
<evidence type="ECO:0000256" key="2">
    <source>
        <dbReference type="ARBA" id="ARBA00022801"/>
    </source>
</evidence>
<proteinExistence type="inferred from homology"/>
<evidence type="ECO:0000256" key="1">
    <source>
        <dbReference type="ARBA" id="ARBA00005375"/>
    </source>
</evidence>
<accession>A0A0E9NQ31</accession>
<dbReference type="InterPro" id="IPR050645">
    <property type="entry name" value="Histidine_acid_phosphatase"/>
</dbReference>
<dbReference type="InterPro" id="IPR029033">
    <property type="entry name" value="His_PPase_superfam"/>
</dbReference>
<dbReference type="STRING" id="698492.A0A0E9NQ31"/>
<dbReference type="Proteomes" id="UP000033140">
    <property type="component" value="Unassembled WGS sequence"/>
</dbReference>
<dbReference type="RefSeq" id="XP_019025862.1">
    <property type="nucleotide sequence ID" value="XM_019170080.1"/>
</dbReference>
<gene>
    <name evidence="3" type="ORF">G7K_6065-t1</name>
</gene>
<protein>
    <recommendedName>
        <fullName evidence="5">3-phytase</fullName>
    </recommendedName>
</protein>
<dbReference type="Gene3D" id="3.40.50.1240">
    <property type="entry name" value="Phosphoglycerate mutase-like"/>
    <property type="match status" value="1"/>
</dbReference>
<dbReference type="PANTHER" id="PTHR11567">
    <property type="entry name" value="ACID PHOSPHATASE-RELATED"/>
    <property type="match status" value="1"/>
</dbReference>
<dbReference type="OrthoDB" id="10257284at2759"/>
<dbReference type="EMBL" id="BACD03000056">
    <property type="protein sequence ID" value="GAO51977.1"/>
    <property type="molecule type" value="Genomic_DNA"/>
</dbReference>
<reference evidence="3 4" key="2">
    <citation type="journal article" date="2014" name="J. Gen. Appl. Microbiol.">
        <title>The early diverging ascomycetous budding yeast Saitoella complicata has three histone deacetylases belonging to the Clr6, Hos2, and Rpd3 lineages.</title>
        <authorList>
            <person name="Nishida H."/>
            <person name="Matsumoto T."/>
            <person name="Kondo S."/>
            <person name="Hamamoto M."/>
            <person name="Yoshikawa H."/>
        </authorList>
    </citation>
    <scope>NUCLEOTIDE SEQUENCE [LARGE SCALE GENOMIC DNA]</scope>
    <source>
        <strain evidence="3 4">NRRL Y-17804</strain>
    </source>
</reference>
<reference evidence="3 4" key="1">
    <citation type="journal article" date="2011" name="J. Gen. Appl. Microbiol.">
        <title>Draft genome sequencing of the enigmatic yeast Saitoella complicata.</title>
        <authorList>
            <person name="Nishida H."/>
            <person name="Hamamoto M."/>
            <person name="Sugiyama J."/>
        </authorList>
    </citation>
    <scope>NUCLEOTIDE SEQUENCE [LARGE SCALE GENOMIC DNA]</scope>
    <source>
        <strain evidence="3 4">NRRL Y-17804</strain>
    </source>
</reference>
<evidence type="ECO:0000313" key="3">
    <source>
        <dbReference type="EMBL" id="GAO51977.1"/>
    </source>
</evidence>
<comment type="similarity">
    <text evidence="1">Belongs to the histidine acid phosphatase family.</text>
</comment>
<sequence length="461" mass="51060">MTSLPPRPDYTPSELSALYPSSLRLIHLQVLARHGERTPVRARLQNAGVPEHWDLCQAAKRFRASVLLPEGSIPGAIGSDEVWNEGLRYSRRVETFDRNGKAVIADVGKEGGKGVCILGELTDEGRRSTLALGMRLRRLYVDALGFLPERLEKEEQIYLRSTPMQRTLESLHQVFTGLYPPTARGPGFEATFTTRNFTEENLYPNEGACKRLNDLSRQFADLAAEKWNPILTGYTSERVRKYLPDGVAVDGHPRVSGLLDTVNSSLGNGIKLPAEFTDERVHCELEAAAVTEWFDGYLQNEQYRRLGAGRLLGDLKDRMVTATKEEKKGGVEQKVCLYSAHDTTLGAVLASLGCFDGRWPPYTSSIAFELFSKAPSEASSQGWLTKFFGGAKEEHYVRLRYNEKPMTLPGCAPQGKHLEGDASLCTLDAFREVVESMVPADWMGECNAGPKDASAQTGKNL</sequence>
<evidence type="ECO:0000313" key="4">
    <source>
        <dbReference type="Proteomes" id="UP000033140"/>
    </source>
</evidence>
<dbReference type="SUPFAM" id="SSF53254">
    <property type="entry name" value="Phosphoglycerate mutase-like"/>
    <property type="match status" value="1"/>
</dbReference>
<name>A0A0E9NQ31_SAICN</name>
<dbReference type="CDD" id="cd07061">
    <property type="entry name" value="HP_HAP_like"/>
    <property type="match status" value="1"/>
</dbReference>
<dbReference type="Pfam" id="PF00328">
    <property type="entry name" value="His_Phos_2"/>
    <property type="match status" value="1"/>
</dbReference>
<dbReference type="GO" id="GO:0016791">
    <property type="term" value="F:phosphatase activity"/>
    <property type="evidence" value="ECO:0007669"/>
    <property type="project" value="TreeGrafter"/>
</dbReference>
<comment type="caution">
    <text evidence="3">The sequence shown here is derived from an EMBL/GenBank/DDBJ whole genome shotgun (WGS) entry which is preliminary data.</text>
</comment>
<organism evidence="3 4">
    <name type="scientific">Saitoella complicata (strain BCRC 22490 / CBS 7301 / JCM 7358 / NBRC 10748 / NRRL Y-17804)</name>
    <dbReference type="NCBI Taxonomy" id="698492"/>
    <lineage>
        <taxon>Eukaryota</taxon>
        <taxon>Fungi</taxon>
        <taxon>Dikarya</taxon>
        <taxon>Ascomycota</taxon>
        <taxon>Taphrinomycotina</taxon>
        <taxon>Taphrinomycotina incertae sedis</taxon>
        <taxon>Saitoella</taxon>
    </lineage>
</organism>
<dbReference type="PROSITE" id="PS00616">
    <property type="entry name" value="HIS_ACID_PHOSPHAT_1"/>
    <property type="match status" value="1"/>
</dbReference>
<dbReference type="InterPro" id="IPR033379">
    <property type="entry name" value="Acid_Pase_AS"/>
</dbReference>
<dbReference type="PANTHER" id="PTHR11567:SF110">
    <property type="entry name" value="2-PHOSPHOXYLOSE PHOSPHATASE 1"/>
    <property type="match status" value="1"/>
</dbReference>
<dbReference type="PROSITE" id="PS00778">
    <property type="entry name" value="HIS_ACID_PHOSPHAT_2"/>
    <property type="match status" value="1"/>
</dbReference>
<dbReference type="OMA" id="SWPPFTS"/>
<keyword evidence="4" id="KW-1185">Reference proteome</keyword>
<keyword evidence="2" id="KW-0378">Hydrolase</keyword>
<dbReference type="AlphaFoldDB" id="A0A0E9NQ31"/>